<gene>
    <name evidence="1" type="ORF">ABVK49_26060</name>
</gene>
<proteinExistence type="predicted"/>
<reference evidence="1" key="1">
    <citation type="submission" date="2024-06" db="EMBL/GenBank/DDBJ databases">
        <title>Mesorhizobium karijinii sp. nov., a symbiont of the iconic Swainsona formosa from arid Australia.</title>
        <authorList>
            <person name="Hill Y.J."/>
            <person name="Watkin E.L.J."/>
            <person name="O'Hara G.W."/>
            <person name="Terpolilli J."/>
            <person name="Tye M.L."/>
            <person name="Kohlmeier M.G."/>
        </authorList>
    </citation>
    <scope>NUCLEOTIDE SEQUENCE</scope>
    <source>
        <strain evidence="1">WSM2239</strain>
    </source>
</reference>
<dbReference type="EMBL" id="CP159249">
    <property type="protein sequence ID" value="XCG54766.1"/>
    <property type="molecule type" value="Genomic_DNA"/>
</dbReference>
<dbReference type="AlphaFoldDB" id="A0AAU8D836"/>
<sequence>MPNVSFQTQFFPIASNIPGGGGDMTALALLLQTDRYNNLQDQVRGEFDDMQKRNDWLKTANSALAALRANRPANDKAIAEYGTFLDAQGNTQNVHKWMLAQNIPIEQLKGDTAGVQSEFDAAASNLKARIDTTNNESQMALIRLQSLMDKLNHCVELASNLLSKDGKAKENIIGNIR</sequence>
<accession>A0AAU8D836</accession>
<dbReference type="RefSeq" id="WP_353642777.1">
    <property type="nucleotide sequence ID" value="NZ_CP159249.1"/>
</dbReference>
<name>A0AAU8D836_9HYPH</name>
<organism evidence="1">
    <name type="scientific">Mesorhizobium sp. WSM2239</name>
    <dbReference type="NCBI Taxonomy" id="3228852"/>
    <lineage>
        <taxon>Bacteria</taxon>
        <taxon>Pseudomonadati</taxon>
        <taxon>Pseudomonadota</taxon>
        <taxon>Alphaproteobacteria</taxon>
        <taxon>Hyphomicrobiales</taxon>
        <taxon>Phyllobacteriaceae</taxon>
        <taxon>Mesorhizobium</taxon>
    </lineage>
</organism>
<evidence type="ECO:0000313" key="1">
    <source>
        <dbReference type="EMBL" id="XCG54766.1"/>
    </source>
</evidence>
<protein>
    <submittedName>
        <fullName evidence="1">Uncharacterized protein</fullName>
    </submittedName>
</protein>